<gene>
    <name evidence="5" type="ORF">K431DRAFT_295350</name>
</gene>
<keyword evidence="3" id="KW-0812">Transmembrane</keyword>
<feature type="compositionally biased region" description="Pro residues" evidence="2">
    <location>
        <begin position="171"/>
        <end position="209"/>
    </location>
</feature>
<reference evidence="5" key="1">
    <citation type="journal article" date="2020" name="Stud. Mycol.">
        <title>101 Dothideomycetes genomes: a test case for predicting lifestyles and emergence of pathogens.</title>
        <authorList>
            <person name="Haridas S."/>
            <person name="Albert R."/>
            <person name="Binder M."/>
            <person name="Bloem J."/>
            <person name="Labutti K."/>
            <person name="Salamov A."/>
            <person name="Andreopoulos B."/>
            <person name="Baker S."/>
            <person name="Barry K."/>
            <person name="Bills G."/>
            <person name="Bluhm B."/>
            <person name="Cannon C."/>
            <person name="Castanera R."/>
            <person name="Culley D."/>
            <person name="Daum C."/>
            <person name="Ezra D."/>
            <person name="Gonzalez J."/>
            <person name="Henrissat B."/>
            <person name="Kuo A."/>
            <person name="Liang C."/>
            <person name="Lipzen A."/>
            <person name="Lutzoni F."/>
            <person name="Magnuson J."/>
            <person name="Mondo S."/>
            <person name="Nolan M."/>
            <person name="Ohm R."/>
            <person name="Pangilinan J."/>
            <person name="Park H.-J."/>
            <person name="Ramirez L."/>
            <person name="Alfaro M."/>
            <person name="Sun H."/>
            <person name="Tritt A."/>
            <person name="Yoshinaga Y."/>
            <person name="Zwiers L.-H."/>
            <person name="Turgeon B."/>
            <person name="Goodwin S."/>
            <person name="Spatafora J."/>
            <person name="Crous P."/>
            <person name="Grigoriev I."/>
        </authorList>
    </citation>
    <scope>NUCLEOTIDE SEQUENCE</scope>
    <source>
        <strain evidence="5">CBS 116435</strain>
    </source>
</reference>
<dbReference type="Proteomes" id="UP000799441">
    <property type="component" value="Unassembled WGS sequence"/>
</dbReference>
<dbReference type="GO" id="GO:0005199">
    <property type="term" value="F:structural constituent of cell wall"/>
    <property type="evidence" value="ECO:0007669"/>
    <property type="project" value="InterPro"/>
</dbReference>
<keyword evidence="6" id="KW-1185">Reference proteome</keyword>
<dbReference type="OrthoDB" id="5101370at2759"/>
<organism evidence="5 6">
    <name type="scientific">Polychaeton citri CBS 116435</name>
    <dbReference type="NCBI Taxonomy" id="1314669"/>
    <lineage>
        <taxon>Eukaryota</taxon>
        <taxon>Fungi</taxon>
        <taxon>Dikarya</taxon>
        <taxon>Ascomycota</taxon>
        <taxon>Pezizomycotina</taxon>
        <taxon>Dothideomycetes</taxon>
        <taxon>Dothideomycetidae</taxon>
        <taxon>Capnodiales</taxon>
        <taxon>Capnodiaceae</taxon>
        <taxon>Polychaeton</taxon>
    </lineage>
</organism>
<name>A0A9P4Q6B4_9PEZI</name>
<sequence length="381" mass="37373">MRGSIAASAALAASVAAQNVSISYSTVTIDDCPSSVYESMVTITDGVTITYCPECESMGTTYPPPTSATPTGPGFTTVYTTTYQSYCPESSTLVPVTYTVTESCAHPTPTWTPGPSHIPQGYTTTVVTCHQCAETPTEVTITQPCDCEATEGTPVPTPNPQPSPSATASNGPPPPGPPGPPGPPPPGPPGTSGAPPPGPPGPPGPPPPATTTTTEECHECAHPTGPVVSQISDGQIQAPPPATWTSIATPSGKPPGPPGSAPPPPPGPPGSAPPAPTGSAPAPPPGPPGSAPPAPPGPPGSAPPAPPGTAPPAPPPGSQKPSGTTITKECHEPPCIASPTGSMPAVPTQPVFNGANSLAAHLGLVSYSLVAVFVGMMAVGL</sequence>
<keyword evidence="3" id="KW-1133">Transmembrane helix</keyword>
<evidence type="ECO:0000256" key="1">
    <source>
        <dbReference type="ARBA" id="ARBA00022729"/>
    </source>
</evidence>
<evidence type="ECO:0000256" key="2">
    <source>
        <dbReference type="SAM" id="MobiDB-lite"/>
    </source>
</evidence>
<protein>
    <submittedName>
        <fullName evidence="5">Uncharacterized protein</fullName>
    </submittedName>
</protein>
<feature type="transmembrane region" description="Helical" evidence="3">
    <location>
        <begin position="358"/>
        <end position="379"/>
    </location>
</feature>
<keyword evidence="1 4" id="KW-0732">Signal</keyword>
<evidence type="ECO:0000256" key="4">
    <source>
        <dbReference type="SAM" id="SignalP"/>
    </source>
</evidence>
<dbReference type="PROSITE" id="PS50256">
    <property type="entry name" value="PIR_REPEAT_2"/>
    <property type="match status" value="1"/>
</dbReference>
<feature type="signal peptide" evidence="4">
    <location>
        <begin position="1"/>
        <end position="17"/>
    </location>
</feature>
<comment type="caution">
    <text evidence="5">The sequence shown here is derived from an EMBL/GenBank/DDBJ whole genome shotgun (WGS) entry which is preliminary data.</text>
</comment>
<dbReference type="AlphaFoldDB" id="A0A9P4Q6B4"/>
<dbReference type="EMBL" id="MU003801">
    <property type="protein sequence ID" value="KAF2720325.1"/>
    <property type="molecule type" value="Genomic_DNA"/>
</dbReference>
<dbReference type="Pfam" id="PF00399">
    <property type="entry name" value="PIR"/>
    <property type="match status" value="1"/>
</dbReference>
<feature type="chain" id="PRO_5040503173" evidence="4">
    <location>
        <begin position="18"/>
        <end position="381"/>
    </location>
</feature>
<keyword evidence="3" id="KW-0472">Membrane</keyword>
<feature type="region of interest" description="Disordered" evidence="2">
    <location>
        <begin position="151"/>
        <end position="342"/>
    </location>
</feature>
<evidence type="ECO:0000313" key="5">
    <source>
        <dbReference type="EMBL" id="KAF2720325.1"/>
    </source>
</evidence>
<evidence type="ECO:0000313" key="6">
    <source>
        <dbReference type="Proteomes" id="UP000799441"/>
    </source>
</evidence>
<evidence type="ECO:0000256" key="3">
    <source>
        <dbReference type="SAM" id="Phobius"/>
    </source>
</evidence>
<proteinExistence type="predicted"/>
<dbReference type="InterPro" id="IPR000420">
    <property type="entry name" value="Yeast_PIR_rpt"/>
</dbReference>
<feature type="compositionally biased region" description="Pro residues" evidence="2">
    <location>
        <begin position="252"/>
        <end position="318"/>
    </location>
</feature>
<accession>A0A9P4Q6B4</accession>